<feature type="domain" description="Sm" evidence="3">
    <location>
        <begin position="8"/>
        <end position="64"/>
    </location>
</feature>
<evidence type="ECO:0000313" key="5">
    <source>
        <dbReference type="Proteomes" id="UP000195152"/>
    </source>
</evidence>
<evidence type="ECO:0000313" key="4">
    <source>
        <dbReference type="EMBL" id="OTW50930.1"/>
    </source>
</evidence>
<dbReference type="GO" id="GO:0003723">
    <property type="term" value="F:RNA binding"/>
    <property type="evidence" value="ECO:0007669"/>
    <property type="project" value="UniProtKB-KW"/>
</dbReference>
<dbReference type="Proteomes" id="UP000195152">
    <property type="component" value="Unassembled WGS sequence"/>
</dbReference>
<gene>
    <name evidence="4" type="ORF">BK699_10335</name>
</gene>
<dbReference type="InterPro" id="IPR010920">
    <property type="entry name" value="LSM_dom_sf"/>
</dbReference>
<sequence length="64" mass="7206">MKIQDFQEELYTNLSSTNKKVTIFLKSGVRIMGEIAGVDRFTVLILVNGKQQLIYKQAISTIAT</sequence>
<dbReference type="NCBIfam" id="TIGR02383">
    <property type="entry name" value="Hfq"/>
    <property type="match status" value="1"/>
</dbReference>
<dbReference type="Pfam" id="PF17209">
    <property type="entry name" value="Hfq"/>
    <property type="match status" value="1"/>
</dbReference>
<dbReference type="CDD" id="cd01716">
    <property type="entry name" value="Hfq"/>
    <property type="match status" value="1"/>
</dbReference>
<dbReference type="PROSITE" id="PS52002">
    <property type="entry name" value="SM"/>
    <property type="match status" value="1"/>
</dbReference>
<dbReference type="Gene3D" id="2.30.30.100">
    <property type="match status" value="1"/>
</dbReference>
<organism evidence="4 5">
    <name type="scientific">Bacillus thuringiensis serovar mexicanensis</name>
    <dbReference type="NCBI Taxonomy" id="180868"/>
    <lineage>
        <taxon>Bacteria</taxon>
        <taxon>Bacillati</taxon>
        <taxon>Bacillota</taxon>
        <taxon>Bacilli</taxon>
        <taxon>Bacillales</taxon>
        <taxon>Bacillaceae</taxon>
        <taxon>Bacillus</taxon>
        <taxon>Bacillus cereus group</taxon>
    </lineage>
</organism>
<name>A0A242WAQ0_BACTU</name>
<dbReference type="GO" id="GO:0043487">
    <property type="term" value="P:regulation of RNA stability"/>
    <property type="evidence" value="ECO:0007669"/>
    <property type="project" value="TreeGrafter"/>
</dbReference>
<dbReference type="GO" id="GO:0006355">
    <property type="term" value="P:regulation of DNA-templated transcription"/>
    <property type="evidence" value="ECO:0007669"/>
    <property type="project" value="InterPro"/>
</dbReference>
<proteinExistence type="predicted"/>
<dbReference type="GO" id="GO:0045974">
    <property type="term" value="P:regulation of translation, ncRNA-mediated"/>
    <property type="evidence" value="ECO:0007669"/>
    <property type="project" value="TreeGrafter"/>
</dbReference>
<dbReference type="GO" id="GO:0005829">
    <property type="term" value="C:cytosol"/>
    <property type="evidence" value="ECO:0007669"/>
    <property type="project" value="TreeGrafter"/>
</dbReference>
<protein>
    <submittedName>
        <fullName evidence="4">RNA-binding protein Hfq</fullName>
    </submittedName>
</protein>
<accession>A0A242WAQ0</accession>
<dbReference type="PANTHER" id="PTHR34772">
    <property type="entry name" value="RNA-BINDING PROTEIN HFQ"/>
    <property type="match status" value="1"/>
</dbReference>
<evidence type="ECO:0000259" key="3">
    <source>
        <dbReference type="PROSITE" id="PS52002"/>
    </source>
</evidence>
<evidence type="ECO:0000256" key="2">
    <source>
        <dbReference type="ARBA" id="ARBA00023016"/>
    </source>
</evidence>
<dbReference type="EMBL" id="NFCF01000063">
    <property type="protein sequence ID" value="OTW50930.1"/>
    <property type="molecule type" value="Genomic_DNA"/>
</dbReference>
<dbReference type="SUPFAM" id="SSF50182">
    <property type="entry name" value="Sm-like ribonucleoproteins"/>
    <property type="match status" value="1"/>
</dbReference>
<keyword evidence="2" id="KW-0346">Stress response</keyword>
<dbReference type="AlphaFoldDB" id="A0A242WAQ0"/>
<comment type="caution">
    <text evidence="4">The sequence shown here is derived from an EMBL/GenBank/DDBJ whole genome shotgun (WGS) entry which is preliminary data.</text>
</comment>
<keyword evidence="1" id="KW-0694">RNA-binding</keyword>
<reference evidence="4 5" key="1">
    <citation type="submission" date="2016-10" db="EMBL/GenBank/DDBJ databases">
        <title>Comparative genomics of Bacillus thuringiensis reveals a path to pathogens against multiple invertebrate hosts.</title>
        <authorList>
            <person name="Zheng J."/>
            <person name="Gao Q."/>
            <person name="Liu H."/>
            <person name="Peng D."/>
            <person name="Ruan L."/>
            <person name="Sun M."/>
        </authorList>
    </citation>
    <scope>NUCLEOTIDE SEQUENCE [LARGE SCALE GENOMIC DNA]</scope>
    <source>
        <strain evidence="4">BGSC 4AC1</strain>
    </source>
</reference>
<dbReference type="PANTHER" id="PTHR34772:SF1">
    <property type="entry name" value="RNA-BINDING PROTEIN HFQ"/>
    <property type="match status" value="1"/>
</dbReference>
<dbReference type="InterPro" id="IPR005001">
    <property type="entry name" value="Hfq"/>
</dbReference>
<dbReference type="InterPro" id="IPR047575">
    <property type="entry name" value="Sm"/>
</dbReference>
<evidence type="ECO:0000256" key="1">
    <source>
        <dbReference type="ARBA" id="ARBA00022884"/>
    </source>
</evidence>